<dbReference type="Pfam" id="PF13022">
    <property type="entry name" value="HTH_Tnp_1_2"/>
    <property type="match status" value="1"/>
</dbReference>
<organism evidence="2 3">
    <name type="scientific">Lysinibacillus xylanilyticus</name>
    <dbReference type="NCBI Taxonomy" id="582475"/>
    <lineage>
        <taxon>Bacteria</taxon>
        <taxon>Bacillati</taxon>
        <taxon>Bacillota</taxon>
        <taxon>Bacilli</taxon>
        <taxon>Bacillales</taxon>
        <taxon>Bacillaceae</taxon>
        <taxon>Lysinibacillus</taxon>
    </lineage>
</organism>
<accession>A0A2M9Q6W7</accession>
<dbReference type="InterPro" id="IPR024978">
    <property type="entry name" value="Homeodomain_phBC6A51-type"/>
</dbReference>
<reference evidence="2 3" key="1">
    <citation type="submission" date="2017-11" db="EMBL/GenBank/DDBJ databases">
        <title>Bacterial isolate from king chilli rhizosphere.</title>
        <authorList>
            <person name="Takhelmayum P."/>
            <person name="Sarangthem I."/>
        </authorList>
    </citation>
    <scope>NUCLEOTIDE SEQUENCE [LARGE SCALE GENOMIC DNA]</scope>
    <source>
        <strain evidence="3">t26</strain>
    </source>
</reference>
<protein>
    <recommendedName>
        <fullName evidence="1">Homeodomain phBC6A51-type domain-containing protein</fullName>
    </recommendedName>
</protein>
<evidence type="ECO:0000313" key="2">
    <source>
        <dbReference type="EMBL" id="PJO43820.1"/>
    </source>
</evidence>
<feature type="domain" description="Homeodomain phBC6A51-type" evidence="1">
    <location>
        <begin position="30"/>
        <end position="85"/>
    </location>
</feature>
<dbReference type="AlphaFoldDB" id="A0A2M9Q6W7"/>
<evidence type="ECO:0000313" key="3">
    <source>
        <dbReference type="Proteomes" id="UP000232101"/>
    </source>
</evidence>
<name>A0A2M9Q6W7_9BACI</name>
<gene>
    <name evidence="2" type="ORF">CWD94_10225</name>
</gene>
<dbReference type="RefSeq" id="WP_100542967.1">
    <property type="nucleotide sequence ID" value="NZ_PHQY01000587.1"/>
</dbReference>
<evidence type="ECO:0000259" key="1">
    <source>
        <dbReference type="Pfam" id="PF13022"/>
    </source>
</evidence>
<dbReference type="Gene3D" id="1.10.10.60">
    <property type="entry name" value="Homeodomain-like"/>
    <property type="match status" value="1"/>
</dbReference>
<proteinExistence type="predicted"/>
<comment type="caution">
    <text evidence="2">The sequence shown here is derived from an EMBL/GenBank/DDBJ whole genome shotgun (WGS) entry which is preliminary data.</text>
</comment>
<dbReference type="Proteomes" id="UP000232101">
    <property type="component" value="Unassembled WGS sequence"/>
</dbReference>
<sequence>MIYEKRFYKAYLVPDTEKARLMRELKGHEAKVTTIILLAQNDGYLTQEQVAQLVGVTRMTLYRWRHYDYVYQYELERQYDLMSEHYSREFRRSSRRKLSAESIMSDYDNVMMMMGLT</sequence>
<dbReference type="EMBL" id="PHQY01000587">
    <property type="protein sequence ID" value="PJO43820.1"/>
    <property type="molecule type" value="Genomic_DNA"/>
</dbReference>